<accession>A0AAJ5D6K4</accession>
<dbReference type="AlphaFoldDB" id="A0AAJ5D6K4"/>
<proteinExistence type="predicted"/>
<dbReference type="Proteomes" id="UP000255008">
    <property type="component" value="Unassembled WGS sequence"/>
</dbReference>
<organism evidence="1 2">
    <name type="scientific">Ralstonia mannitolilytica</name>
    <dbReference type="NCBI Taxonomy" id="105219"/>
    <lineage>
        <taxon>Bacteria</taxon>
        <taxon>Pseudomonadati</taxon>
        <taxon>Pseudomonadota</taxon>
        <taxon>Betaproteobacteria</taxon>
        <taxon>Burkholderiales</taxon>
        <taxon>Burkholderiaceae</taxon>
        <taxon>Ralstonia</taxon>
    </lineage>
</organism>
<protein>
    <submittedName>
        <fullName evidence="1">Uncharacterized protein</fullName>
    </submittedName>
</protein>
<sequence>MESGFRHLNIALLAVSAATLAAGLLARYLRADQDKPTRYHKPLGDEGGACYFVW</sequence>
<name>A0AAJ5D6K4_9RALS</name>
<evidence type="ECO:0000313" key="2">
    <source>
        <dbReference type="Proteomes" id="UP000255008"/>
    </source>
</evidence>
<reference evidence="1 2" key="1">
    <citation type="submission" date="2018-06" db="EMBL/GenBank/DDBJ databases">
        <authorList>
            <consortium name="Pathogen Informatics"/>
            <person name="Doyle S."/>
        </authorList>
    </citation>
    <scope>NUCLEOTIDE SEQUENCE [LARGE SCALE GENOMIC DNA]</scope>
    <source>
        <strain evidence="1 2">NCTC10894</strain>
    </source>
</reference>
<dbReference type="RefSeq" id="WP_156174057.1">
    <property type="nucleotide sequence ID" value="NZ_BAAAEC010000011.1"/>
</dbReference>
<dbReference type="EMBL" id="UGVE01000002">
    <property type="protein sequence ID" value="SUE35646.1"/>
    <property type="molecule type" value="Genomic_DNA"/>
</dbReference>
<comment type="caution">
    <text evidence="1">The sequence shown here is derived from an EMBL/GenBank/DDBJ whole genome shotgun (WGS) entry which is preliminary data.</text>
</comment>
<evidence type="ECO:0000313" key="1">
    <source>
        <dbReference type="EMBL" id="SUE35646.1"/>
    </source>
</evidence>
<gene>
    <name evidence="1" type="ORF">NCTC10894_03661</name>
</gene>